<feature type="compositionally biased region" description="Low complexity" evidence="1">
    <location>
        <begin position="52"/>
        <end position="66"/>
    </location>
</feature>
<gene>
    <name evidence="2" type="ORF">PG997_000868</name>
</gene>
<reference evidence="2 3" key="1">
    <citation type="submission" date="2023-01" db="EMBL/GenBank/DDBJ databases">
        <title>Analysis of 21 Apiospora genomes using comparative genomics revels a genus with tremendous synthesis potential of carbohydrate active enzymes and secondary metabolites.</title>
        <authorList>
            <person name="Sorensen T."/>
        </authorList>
    </citation>
    <scope>NUCLEOTIDE SEQUENCE [LARGE SCALE GENOMIC DNA]</scope>
    <source>
        <strain evidence="2 3">CBS 114990</strain>
    </source>
</reference>
<feature type="region of interest" description="Disordered" evidence="1">
    <location>
        <begin position="44"/>
        <end position="112"/>
    </location>
</feature>
<evidence type="ECO:0000256" key="1">
    <source>
        <dbReference type="SAM" id="MobiDB-lite"/>
    </source>
</evidence>
<name>A0ABR1XC71_9PEZI</name>
<protein>
    <submittedName>
        <fullName evidence="2">Uncharacterized protein</fullName>
    </submittedName>
</protein>
<dbReference type="EMBL" id="JAQQWN010000002">
    <property type="protein sequence ID" value="KAK8094183.1"/>
    <property type="molecule type" value="Genomic_DNA"/>
</dbReference>
<accession>A0ABR1XC71</accession>
<dbReference type="GeneID" id="92038243"/>
<evidence type="ECO:0000313" key="3">
    <source>
        <dbReference type="Proteomes" id="UP001433268"/>
    </source>
</evidence>
<proteinExistence type="predicted"/>
<keyword evidence="3" id="KW-1185">Reference proteome</keyword>
<sequence length="175" mass="19790">MSADKRGLRLEMQSWIDLYRHQCAVTPTNSDRFHDAKLLPSIYLPNASSPRTPYSGSPSSATTTSTLENRQGSPPFSHAPASPPQNLRPHQQPPHLANNRTPTTAQKPVSAAPVNSYAQYENVAGNLTNELRCQQTYQMAALYQLHQHQSFTTWPQYAQAQQGYTRYSHQYQQQY</sequence>
<feature type="compositionally biased region" description="Polar residues" evidence="1">
    <location>
        <begin position="98"/>
        <end position="107"/>
    </location>
</feature>
<dbReference type="Proteomes" id="UP001433268">
    <property type="component" value="Unassembled WGS sequence"/>
</dbReference>
<dbReference type="RefSeq" id="XP_066674956.1">
    <property type="nucleotide sequence ID" value="XM_066805183.1"/>
</dbReference>
<evidence type="ECO:0000313" key="2">
    <source>
        <dbReference type="EMBL" id="KAK8094183.1"/>
    </source>
</evidence>
<comment type="caution">
    <text evidence="2">The sequence shown here is derived from an EMBL/GenBank/DDBJ whole genome shotgun (WGS) entry which is preliminary data.</text>
</comment>
<organism evidence="2 3">
    <name type="scientific">Apiospora hydei</name>
    <dbReference type="NCBI Taxonomy" id="1337664"/>
    <lineage>
        <taxon>Eukaryota</taxon>
        <taxon>Fungi</taxon>
        <taxon>Dikarya</taxon>
        <taxon>Ascomycota</taxon>
        <taxon>Pezizomycotina</taxon>
        <taxon>Sordariomycetes</taxon>
        <taxon>Xylariomycetidae</taxon>
        <taxon>Amphisphaeriales</taxon>
        <taxon>Apiosporaceae</taxon>
        <taxon>Apiospora</taxon>
    </lineage>
</organism>